<dbReference type="Gene3D" id="2.30.42.10">
    <property type="match status" value="1"/>
</dbReference>
<dbReference type="GO" id="GO:0016491">
    <property type="term" value="F:oxidoreductase activity"/>
    <property type="evidence" value="ECO:0007669"/>
    <property type="project" value="InterPro"/>
</dbReference>
<feature type="compositionally biased region" description="Basic and acidic residues" evidence="2">
    <location>
        <begin position="91"/>
        <end position="104"/>
    </location>
</feature>
<dbReference type="InterPro" id="IPR001478">
    <property type="entry name" value="PDZ"/>
</dbReference>
<feature type="region of interest" description="Disordered" evidence="2">
    <location>
        <begin position="31"/>
        <end position="114"/>
    </location>
</feature>
<dbReference type="PRINTS" id="PR00421">
    <property type="entry name" value="THIOREDOXIN"/>
</dbReference>
<evidence type="ECO:0000259" key="3">
    <source>
        <dbReference type="PROSITE" id="PS50106"/>
    </source>
</evidence>
<name>A0A150S3R7_SORCE</name>
<evidence type="ECO:0000313" key="5">
    <source>
        <dbReference type="EMBL" id="KYF87105.1"/>
    </source>
</evidence>
<dbReference type="PROSITE" id="PS00194">
    <property type="entry name" value="THIOREDOXIN_1"/>
    <property type="match status" value="1"/>
</dbReference>
<evidence type="ECO:0000256" key="2">
    <source>
        <dbReference type="SAM" id="MobiDB-lite"/>
    </source>
</evidence>
<accession>A0A150S3R7</accession>
<dbReference type="EMBL" id="JEMB01001473">
    <property type="protein sequence ID" value="KYF87105.1"/>
    <property type="molecule type" value="Genomic_DNA"/>
</dbReference>
<gene>
    <name evidence="5" type="ORF">BE17_37265</name>
</gene>
<dbReference type="InterPro" id="IPR036249">
    <property type="entry name" value="Thioredoxin-like_sf"/>
</dbReference>
<feature type="domain" description="PDZ" evidence="3">
    <location>
        <begin position="144"/>
        <end position="225"/>
    </location>
</feature>
<dbReference type="SUPFAM" id="SSF50156">
    <property type="entry name" value="PDZ domain-like"/>
    <property type="match status" value="1"/>
</dbReference>
<keyword evidence="1" id="KW-0676">Redox-active center</keyword>
<evidence type="ECO:0000256" key="1">
    <source>
        <dbReference type="ARBA" id="ARBA00023284"/>
    </source>
</evidence>
<comment type="caution">
    <text evidence="5">The sequence shown here is derived from an EMBL/GenBank/DDBJ whole genome shotgun (WGS) entry which is preliminary data.</text>
</comment>
<dbReference type="SMART" id="SM00228">
    <property type="entry name" value="PDZ"/>
    <property type="match status" value="1"/>
</dbReference>
<dbReference type="Gene3D" id="3.40.30.10">
    <property type="entry name" value="Glutaredoxin"/>
    <property type="match status" value="1"/>
</dbReference>
<sequence>MAGLKLASWAESSHVTGSAAGGAAFGAAGARGSVAALEPSSSQSDAAAAGARGREGAQPSGKGAHLDGGRAAAPSIAEARDNAASAASVNRAERRGRDRDRTGRDATLPGMHLASSRRGRAWRALFAATLVALSGAALMGGASHAAAEEASRRAWLGVELEPGPAGGVVARHVVTSSPAAKAGIVDGDHVVAADGVPLEDPKQLVARVALAGPGNVVNLRIRRGGRERDVAPTLVPFPGHDQILRLDKIGTFAPAWKSLATVAGTVPANVGALRGNVVLLDFWATWCAPCRLMAPQLSKWHATYAAQGLRVVGVTSDSVGVATKTAQALSMRYAVASDAAESTSGAYGVKALPTMFVIDKKGVIRDVLVGYDPARHAEVEKLLQALLAEPAPSP</sequence>
<proteinExistence type="predicted"/>
<dbReference type="PANTHER" id="PTHR42852:SF18">
    <property type="entry name" value="CHROMOSOME UNDETERMINED SCAFFOLD_47, WHOLE GENOME SHOTGUN SEQUENCE"/>
    <property type="match status" value="1"/>
</dbReference>
<dbReference type="PANTHER" id="PTHR42852">
    <property type="entry name" value="THIOL:DISULFIDE INTERCHANGE PROTEIN DSBE"/>
    <property type="match status" value="1"/>
</dbReference>
<feature type="domain" description="Thioredoxin" evidence="4">
    <location>
        <begin position="247"/>
        <end position="391"/>
    </location>
</feature>
<protein>
    <recommendedName>
        <fullName evidence="7">Thioredoxin domain-containing protein</fullName>
    </recommendedName>
</protein>
<dbReference type="Proteomes" id="UP000075635">
    <property type="component" value="Unassembled WGS sequence"/>
</dbReference>
<dbReference type="Pfam" id="PF13180">
    <property type="entry name" value="PDZ_2"/>
    <property type="match status" value="1"/>
</dbReference>
<evidence type="ECO:0008006" key="7">
    <source>
        <dbReference type="Google" id="ProtNLM"/>
    </source>
</evidence>
<dbReference type="PROSITE" id="PS51352">
    <property type="entry name" value="THIOREDOXIN_2"/>
    <property type="match status" value="1"/>
</dbReference>
<reference evidence="5 6" key="1">
    <citation type="submission" date="2014-02" db="EMBL/GenBank/DDBJ databases">
        <title>The small core and large imbalanced accessory genome model reveals a collaborative survival strategy of Sorangium cellulosum strains in nature.</title>
        <authorList>
            <person name="Han K."/>
            <person name="Peng R."/>
            <person name="Blom J."/>
            <person name="Li Y.-Z."/>
        </authorList>
    </citation>
    <scope>NUCLEOTIDE SEQUENCE [LARGE SCALE GENOMIC DNA]</scope>
    <source>
        <strain evidence="5 6">So0011-07</strain>
    </source>
</reference>
<dbReference type="InterPro" id="IPR013766">
    <property type="entry name" value="Thioredoxin_domain"/>
</dbReference>
<organism evidence="5 6">
    <name type="scientific">Sorangium cellulosum</name>
    <name type="common">Polyangium cellulosum</name>
    <dbReference type="NCBI Taxonomy" id="56"/>
    <lineage>
        <taxon>Bacteria</taxon>
        <taxon>Pseudomonadati</taxon>
        <taxon>Myxococcota</taxon>
        <taxon>Polyangia</taxon>
        <taxon>Polyangiales</taxon>
        <taxon>Polyangiaceae</taxon>
        <taxon>Sorangium</taxon>
    </lineage>
</organism>
<dbReference type="InterPro" id="IPR000866">
    <property type="entry name" value="AhpC/TSA"/>
</dbReference>
<evidence type="ECO:0000313" key="6">
    <source>
        <dbReference type="Proteomes" id="UP000075635"/>
    </source>
</evidence>
<dbReference type="InterPro" id="IPR036034">
    <property type="entry name" value="PDZ_sf"/>
</dbReference>
<dbReference type="Pfam" id="PF00578">
    <property type="entry name" value="AhpC-TSA"/>
    <property type="match status" value="1"/>
</dbReference>
<dbReference type="InterPro" id="IPR017937">
    <property type="entry name" value="Thioredoxin_CS"/>
</dbReference>
<dbReference type="InterPro" id="IPR050553">
    <property type="entry name" value="Thioredoxin_ResA/DsbE_sf"/>
</dbReference>
<dbReference type="AlphaFoldDB" id="A0A150S3R7"/>
<dbReference type="CDD" id="cd02966">
    <property type="entry name" value="TlpA_like_family"/>
    <property type="match status" value="1"/>
</dbReference>
<dbReference type="SUPFAM" id="SSF52833">
    <property type="entry name" value="Thioredoxin-like"/>
    <property type="match status" value="1"/>
</dbReference>
<evidence type="ECO:0000259" key="4">
    <source>
        <dbReference type="PROSITE" id="PS51352"/>
    </source>
</evidence>
<dbReference type="PROSITE" id="PS50106">
    <property type="entry name" value="PDZ"/>
    <property type="match status" value="1"/>
</dbReference>
<dbReference type="GO" id="GO:0016209">
    <property type="term" value="F:antioxidant activity"/>
    <property type="evidence" value="ECO:0007669"/>
    <property type="project" value="InterPro"/>
</dbReference>